<reference evidence="2" key="6">
    <citation type="submission" date="2023-12" db="EMBL/GenBank/DDBJ databases">
        <title>Molecular genomic analyses of Enterococcus cecorum from sepsis oubreaks in broilers.</title>
        <authorList>
            <person name="Rhoads D."/>
            <person name="Alrubaye A."/>
        </authorList>
    </citation>
    <scope>NUCLEOTIDE SEQUENCE</scope>
    <source>
        <strain evidence="2">1755</strain>
    </source>
</reference>
<reference evidence="4" key="3">
    <citation type="journal article" date="2018" name="BMC Genomics">
        <title>Whole genome sequencing and function prediction of 133 gut anaerobes isolated from chicken caecum in pure cultures.</title>
        <authorList>
            <person name="Medvecky M."/>
            <person name="Cejkova D."/>
            <person name="Polansky O."/>
            <person name="Karasova D."/>
            <person name="Kubasova T."/>
            <person name="Cizek A."/>
            <person name="Rychlik I."/>
        </authorList>
    </citation>
    <scope>NUCLEOTIDE SEQUENCE</scope>
    <source>
        <strain evidence="4">An144</strain>
    </source>
</reference>
<proteinExistence type="predicted"/>
<evidence type="ECO:0000313" key="2">
    <source>
        <dbReference type="EMBL" id="MDZ5597633.1"/>
    </source>
</evidence>
<comment type="caution">
    <text evidence="5">The sequence shown here is derived from an EMBL/GenBank/DDBJ whole genome shotgun (WGS) entry which is preliminary data.</text>
</comment>
<dbReference type="RefSeq" id="WP_016251747.1">
    <property type="nucleotide sequence ID" value="NZ_CP010059.1"/>
</dbReference>
<name>A0A0H2Q3I6_9ENTE</name>
<dbReference type="InterPro" id="IPR007612">
    <property type="entry name" value="LOR"/>
</dbReference>
<dbReference type="Proteomes" id="UP001290582">
    <property type="component" value="Unassembled WGS sequence"/>
</dbReference>
<dbReference type="EMBL" id="NFLC01000010">
    <property type="protein sequence ID" value="OUQ10338.1"/>
    <property type="molecule type" value="Genomic_DNA"/>
</dbReference>
<reference evidence="5 7" key="2">
    <citation type="submission" date="2017-05" db="EMBL/GenBank/DDBJ databases">
        <title>The Genome Sequence of Enterococcus faecium 2D5_DIV0622.</title>
        <authorList>
            <consortium name="The Broad Institute Genomics Platform"/>
            <consortium name="The Broad Institute Genomic Center for Infectious Diseases"/>
            <person name="Earl A."/>
            <person name="Manson A."/>
            <person name="Schwartman J."/>
            <person name="Gilmore M."/>
            <person name="Abouelleil A."/>
            <person name="Cao P."/>
            <person name="Chapman S."/>
            <person name="Cusick C."/>
            <person name="Shea T."/>
            <person name="Young S."/>
            <person name="Neafsey D."/>
            <person name="Nusbaum C."/>
            <person name="Birren B."/>
        </authorList>
    </citation>
    <scope>NUCLEOTIDE SEQUENCE [LARGE SCALE GENOMIC DNA]</scope>
    <source>
        <strain evidence="5 7">2D5_DIV0622</strain>
    </source>
</reference>
<dbReference type="EMBL" id="JAXOGL010000006">
    <property type="protein sequence ID" value="MDZ5597633.1"/>
    <property type="molecule type" value="Genomic_DNA"/>
</dbReference>
<reference evidence="6" key="1">
    <citation type="submission" date="2017-04" db="EMBL/GenBank/DDBJ databases">
        <title>Function of individual gut microbiota members based on whole genome sequencing of pure cultures obtained from chicken caecum.</title>
        <authorList>
            <person name="Medvecky M."/>
            <person name="Cejkova D."/>
            <person name="Polansky O."/>
            <person name="Karasova D."/>
            <person name="Kubasova T."/>
            <person name="Cizek A."/>
            <person name="Rychlik I."/>
        </authorList>
    </citation>
    <scope>NUCLEOTIDE SEQUENCE [LARGE SCALE GENOMIC DNA]</scope>
    <source>
        <strain evidence="6">An144</strain>
    </source>
</reference>
<evidence type="ECO:0000313" key="1">
    <source>
        <dbReference type="EMBL" id="MDT2796550.1"/>
    </source>
</evidence>
<accession>A0A0H2Q3I6</accession>
<evidence type="ECO:0000313" key="3">
    <source>
        <dbReference type="EMBL" id="NME50051.1"/>
    </source>
</evidence>
<dbReference type="Proteomes" id="UP001255696">
    <property type="component" value="Unassembled WGS sequence"/>
</dbReference>
<evidence type="ECO:0000313" key="6">
    <source>
        <dbReference type="Proteomes" id="UP000196074"/>
    </source>
</evidence>
<dbReference type="Proteomes" id="UP000588071">
    <property type="component" value="Unassembled WGS sequence"/>
</dbReference>
<evidence type="ECO:0000313" key="8">
    <source>
        <dbReference type="Proteomes" id="UP000588071"/>
    </source>
</evidence>
<dbReference type="SUPFAM" id="SSF54518">
    <property type="entry name" value="Tubby C-terminal domain-like"/>
    <property type="match status" value="1"/>
</dbReference>
<organism evidence="5 7">
    <name type="scientific">Enterococcus cecorum</name>
    <dbReference type="NCBI Taxonomy" id="44008"/>
    <lineage>
        <taxon>Bacteria</taxon>
        <taxon>Bacillati</taxon>
        <taxon>Bacillota</taxon>
        <taxon>Bacilli</taxon>
        <taxon>Lactobacillales</taxon>
        <taxon>Enterococcaceae</taxon>
        <taxon>Enterococcus</taxon>
    </lineage>
</organism>
<reference evidence="1" key="5">
    <citation type="submission" date="2023-03" db="EMBL/GenBank/DDBJ databases">
        <authorList>
            <person name="Shen W."/>
            <person name="Cai J."/>
        </authorList>
    </citation>
    <scope>NUCLEOTIDE SEQUENCE</scope>
    <source>
        <strain evidence="1">B245-2</strain>
    </source>
</reference>
<evidence type="ECO:0000313" key="4">
    <source>
        <dbReference type="EMBL" id="OUQ10338.1"/>
    </source>
</evidence>
<evidence type="ECO:0000313" key="5">
    <source>
        <dbReference type="EMBL" id="OUZ14689.1"/>
    </source>
</evidence>
<dbReference type="AlphaFoldDB" id="A0A0H2Q3I6"/>
<dbReference type="Proteomes" id="UP000196074">
    <property type="component" value="Unassembled WGS sequence"/>
</dbReference>
<reference evidence="3 8" key="4">
    <citation type="submission" date="2020-04" db="EMBL/GenBank/DDBJ databases">
        <authorList>
            <person name="Hitch T.C.A."/>
            <person name="Wylensek D."/>
            <person name="Clavel T."/>
        </authorList>
    </citation>
    <scope>NUCLEOTIDE SEQUENCE [LARGE SCALE GENOMIC DNA]</scope>
    <source>
        <strain evidence="3 8">WCA-380-WT-3C</strain>
    </source>
</reference>
<dbReference type="GeneID" id="60871231"/>
<protein>
    <recommendedName>
        <fullName evidence="9">YxjI</fullName>
    </recommendedName>
</protein>
<sequence>MPEFYIQQHQLSKRTRTIVKDEKNHDIYLMVGNWGRKRDALLLYKMNGQLVASIKQASFIFGSKFIIYENYQKVGEMRKIFNWPGDFYYIKQLHWAAHGDIYQHKYQIHHFNERIMTMDKANFLTGNYYSLDIPNEKNAPKCICIAAVMDYWLYNRSKREAKNAELNYQASLITD</sequence>
<gene>
    <name evidence="5" type="ORF">A5869_001787</name>
    <name evidence="4" type="ORF">B5E88_06180</name>
    <name evidence="3" type="ORF">HF857_07355</name>
    <name evidence="1" type="ORF">P7H47_04710</name>
    <name evidence="2" type="ORF">U1294_05240</name>
</gene>
<dbReference type="EMBL" id="JABAFV010000010">
    <property type="protein sequence ID" value="NME50051.1"/>
    <property type="molecule type" value="Genomic_DNA"/>
</dbReference>
<evidence type="ECO:0000313" key="7">
    <source>
        <dbReference type="Proteomes" id="UP000196503"/>
    </source>
</evidence>
<dbReference type="Pfam" id="PF04525">
    <property type="entry name" value="LOR"/>
    <property type="match status" value="1"/>
</dbReference>
<evidence type="ECO:0008006" key="9">
    <source>
        <dbReference type="Google" id="ProtNLM"/>
    </source>
</evidence>
<dbReference type="InterPro" id="IPR025659">
    <property type="entry name" value="Tubby-like_C"/>
</dbReference>
<dbReference type="EMBL" id="JARQBI010000008">
    <property type="protein sequence ID" value="MDT2796550.1"/>
    <property type="molecule type" value="Genomic_DNA"/>
</dbReference>
<dbReference type="Proteomes" id="UP000196503">
    <property type="component" value="Unassembled WGS sequence"/>
</dbReference>
<dbReference type="EMBL" id="NIBL01000003">
    <property type="protein sequence ID" value="OUZ14689.1"/>
    <property type="molecule type" value="Genomic_DNA"/>
</dbReference>